<dbReference type="SUPFAM" id="SSF50978">
    <property type="entry name" value="WD40 repeat-like"/>
    <property type="match status" value="1"/>
</dbReference>
<protein>
    <submittedName>
        <fullName evidence="4">WD repeat-containing protein 25 isoform X1</fullName>
    </submittedName>
</protein>
<feature type="compositionally biased region" description="Polar residues" evidence="2">
    <location>
        <begin position="393"/>
        <end position="412"/>
    </location>
</feature>
<feature type="region of interest" description="Disordered" evidence="2">
    <location>
        <begin position="336"/>
        <end position="359"/>
    </location>
</feature>
<name>A0A9W2UGV2_PANPR</name>
<keyword evidence="3" id="KW-1185">Reference proteome</keyword>
<dbReference type="SMART" id="SM00320">
    <property type="entry name" value="WD40"/>
    <property type="match status" value="6"/>
</dbReference>
<feature type="compositionally biased region" description="Basic residues" evidence="2">
    <location>
        <begin position="203"/>
        <end position="218"/>
    </location>
</feature>
<accession>A0A9W2UGV2</accession>
<feature type="repeat" description="WD" evidence="1">
    <location>
        <begin position="536"/>
        <end position="577"/>
    </location>
</feature>
<feature type="repeat" description="WD" evidence="1">
    <location>
        <begin position="584"/>
        <end position="619"/>
    </location>
</feature>
<dbReference type="InterPro" id="IPR053053">
    <property type="entry name" value="WD_repeat_protein"/>
</dbReference>
<dbReference type="Gene3D" id="2.130.10.10">
    <property type="entry name" value="YVTN repeat-like/Quinoprotein amine dehydrogenase"/>
    <property type="match status" value="1"/>
</dbReference>
<feature type="repeat" description="WD" evidence="1">
    <location>
        <begin position="490"/>
        <end position="525"/>
    </location>
</feature>
<dbReference type="CDD" id="cd00200">
    <property type="entry name" value="WD40"/>
    <property type="match status" value="1"/>
</dbReference>
<gene>
    <name evidence="4" type="primary">WDR25</name>
</gene>
<dbReference type="PANTHER" id="PTHR44566">
    <property type="entry name" value="TRANSDUCIN/WD40 REPEAT-LIKE SUPERFAMILY PROTEIN"/>
    <property type="match status" value="1"/>
</dbReference>
<feature type="region of interest" description="Disordered" evidence="2">
    <location>
        <begin position="57"/>
        <end position="320"/>
    </location>
</feature>
<dbReference type="RefSeq" id="XP_053745777.1">
    <property type="nucleotide sequence ID" value="XM_053889802.1"/>
</dbReference>
<sequence length="792" mass="86079">MSSGVRRARVAIPARASQHLGQVTLPLCFILGFLICEMGIKKPPNFTVEGTKYDTRGKAPGTWQSPVKSGGFSPWGKGRGRRRCRVGAGRSGRQTGTPALGGRGRGAPCQPPRPSWCQNPAGSEPGSEEDTPGPRLQAAPGGPGLPAPPRPPALPHPLTYRPSRALQHRRLSHGRPPGRPWKLLPAGTTSGQAAPSLAVRAGAGRRPRVIGWRPRHPRNATGLRVPAGLPPGGPSASGACGSLSSNDSKKLSSMASLVAYDDSESEAETEPAESFNAAGQVKDTSDVVKPRGQDFASETPGVTEGAALPTKHGSHEDPAGHRLPLVRLWRSDPGSCPSQRLQWPRTEPEATFPTGKPPRPSLWTSHVPAGHVPLAAARFKQVKLSWGTYDSPDPSSRAQTKSETPGKNGNSLQRKRCEDCVVPYTPKRLRQSQALSTETGESKDTEAQGPSVGRAPAPLCVAPRVSEFIEPYLDSPYRETTIPRKVLFHLRSHRGPVNSIQWCPVFAKSHMLLSASMDKTFKVWNAVDSGRCLQTYCLHSEAVRAARWSPCGRRILSGGFDFALHLTDLETGTQLFSGQSDFRITTLKFHPKDHSLFVCGGFNPEVKAWDIRTGKVVRSYKATIQQTLDILFLQEGSEFLSSTDASSRDSADRTIIAWDFRSSAKISNQIFHERYTCPSLASHPREPVFLAQTNGNYLALFSAVWPYRMSRRRRYEGHKVEGYSVGCECSPDGDLLVTGSADGRVLLYSFRTASRARTLQGHAQACVGTTFHPVLPSVLATCSWEGDIKIWH</sequence>
<dbReference type="PROSITE" id="PS50082">
    <property type="entry name" value="WD_REPEATS_2"/>
    <property type="match status" value="5"/>
</dbReference>
<evidence type="ECO:0000313" key="3">
    <source>
        <dbReference type="Proteomes" id="UP001165780"/>
    </source>
</evidence>
<feature type="compositionally biased region" description="Acidic residues" evidence="2">
    <location>
        <begin position="261"/>
        <end position="271"/>
    </location>
</feature>
<proteinExistence type="predicted"/>
<evidence type="ECO:0000256" key="2">
    <source>
        <dbReference type="SAM" id="MobiDB-lite"/>
    </source>
</evidence>
<feature type="region of interest" description="Disordered" evidence="2">
    <location>
        <begin position="388"/>
        <end position="455"/>
    </location>
</feature>
<dbReference type="CTD" id="79446"/>
<organism evidence="3 4">
    <name type="scientific">Panthera pardus</name>
    <name type="common">Leopard</name>
    <name type="synonym">Felis pardus</name>
    <dbReference type="NCBI Taxonomy" id="9691"/>
    <lineage>
        <taxon>Eukaryota</taxon>
        <taxon>Metazoa</taxon>
        <taxon>Chordata</taxon>
        <taxon>Craniata</taxon>
        <taxon>Vertebrata</taxon>
        <taxon>Euteleostomi</taxon>
        <taxon>Mammalia</taxon>
        <taxon>Eutheria</taxon>
        <taxon>Laurasiatheria</taxon>
        <taxon>Carnivora</taxon>
        <taxon>Feliformia</taxon>
        <taxon>Felidae</taxon>
        <taxon>Pantherinae</taxon>
        <taxon>Panthera</taxon>
    </lineage>
</organism>
<feature type="repeat" description="WD" evidence="1">
    <location>
        <begin position="759"/>
        <end position="792"/>
    </location>
</feature>
<dbReference type="PROSITE" id="PS50294">
    <property type="entry name" value="WD_REPEATS_REGION"/>
    <property type="match status" value="2"/>
</dbReference>
<dbReference type="InterPro" id="IPR036322">
    <property type="entry name" value="WD40_repeat_dom_sf"/>
</dbReference>
<dbReference type="Pfam" id="PF00400">
    <property type="entry name" value="WD40"/>
    <property type="match status" value="4"/>
</dbReference>
<dbReference type="GeneID" id="109274548"/>
<keyword evidence="1" id="KW-0853">WD repeat</keyword>
<feature type="compositionally biased region" description="Basic and acidic residues" evidence="2">
    <location>
        <begin position="283"/>
        <end position="292"/>
    </location>
</feature>
<dbReference type="PANTHER" id="PTHR44566:SF1">
    <property type="entry name" value="WD REPEAT-CONTAINING PROTEIN 25"/>
    <property type="match status" value="1"/>
</dbReference>
<feature type="repeat" description="WD" evidence="1">
    <location>
        <begin position="730"/>
        <end position="758"/>
    </location>
</feature>
<dbReference type="AlphaFoldDB" id="A0A9W2UGV2"/>
<evidence type="ECO:0000256" key="1">
    <source>
        <dbReference type="PROSITE-ProRule" id="PRU00221"/>
    </source>
</evidence>
<reference evidence="4" key="1">
    <citation type="submission" date="2025-08" db="UniProtKB">
        <authorList>
            <consortium name="RefSeq"/>
        </authorList>
    </citation>
    <scope>IDENTIFICATION</scope>
    <source>
        <tissue evidence="4">Whole blood</tissue>
    </source>
</reference>
<evidence type="ECO:0000313" key="4">
    <source>
        <dbReference type="RefSeq" id="XP_053745777.1"/>
    </source>
</evidence>
<dbReference type="Proteomes" id="UP001165780">
    <property type="component" value="Unplaced"/>
</dbReference>
<dbReference type="InterPro" id="IPR015943">
    <property type="entry name" value="WD40/YVTN_repeat-like_dom_sf"/>
</dbReference>
<feature type="compositionally biased region" description="Pro residues" evidence="2">
    <location>
        <begin position="143"/>
        <end position="155"/>
    </location>
</feature>
<feature type="compositionally biased region" description="Low complexity" evidence="2">
    <location>
        <begin position="234"/>
        <end position="256"/>
    </location>
</feature>
<dbReference type="InterPro" id="IPR001680">
    <property type="entry name" value="WD40_rpt"/>
</dbReference>